<organism evidence="2 3">
    <name type="scientific">Canavalia gladiata</name>
    <name type="common">Sword bean</name>
    <name type="synonym">Dolichos gladiatus</name>
    <dbReference type="NCBI Taxonomy" id="3824"/>
    <lineage>
        <taxon>Eukaryota</taxon>
        <taxon>Viridiplantae</taxon>
        <taxon>Streptophyta</taxon>
        <taxon>Embryophyta</taxon>
        <taxon>Tracheophyta</taxon>
        <taxon>Spermatophyta</taxon>
        <taxon>Magnoliopsida</taxon>
        <taxon>eudicotyledons</taxon>
        <taxon>Gunneridae</taxon>
        <taxon>Pentapetalae</taxon>
        <taxon>rosids</taxon>
        <taxon>fabids</taxon>
        <taxon>Fabales</taxon>
        <taxon>Fabaceae</taxon>
        <taxon>Papilionoideae</taxon>
        <taxon>50 kb inversion clade</taxon>
        <taxon>NPAAA clade</taxon>
        <taxon>indigoferoid/millettioid clade</taxon>
        <taxon>Phaseoleae</taxon>
        <taxon>Canavalia</taxon>
    </lineage>
</organism>
<protein>
    <submittedName>
        <fullName evidence="2">Uncharacterized protein</fullName>
    </submittedName>
</protein>
<feature type="compositionally biased region" description="Basic residues" evidence="1">
    <location>
        <begin position="28"/>
        <end position="38"/>
    </location>
</feature>
<comment type="caution">
    <text evidence="2">The sequence shown here is derived from an EMBL/GenBank/DDBJ whole genome shotgun (WGS) entry which is preliminary data.</text>
</comment>
<dbReference type="AlphaFoldDB" id="A0AAN9JX84"/>
<feature type="region of interest" description="Disordered" evidence="1">
    <location>
        <begin position="1"/>
        <end position="38"/>
    </location>
</feature>
<evidence type="ECO:0000256" key="1">
    <source>
        <dbReference type="SAM" id="MobiDB-lite"/>
    </source>
</evidence>
<dbReference type="Proteomes" id="UP001367508">
    <property type="component" value="Unassembled WGS sequence"/>
</dbReference>
<reference evidence="2 3" key="1">
    <citation type="submission" date="2024-01" db="EMBL/GenBank/DDBJ databases">
        <title>The genomes of 5 underutilized Papilionoideae crops provide insights into root nodulation and disease resistanc.</title>
        <authorList>
            <person name="Jiang F."/>
        </authorList>
    </citation>
    <scope>NUCLEOTIDE SEQUENCE [LARGE SCALE GENOMIC DNA]</scope>
    <source>
        <strain evidence="2">LVBAO_FW01</strain>
        <tissue evidence="2">Leaves</tissue>
    </source>
</reference>
<name>A0AAN9JX84_CANGL</name>
<gene>
    <name evidence="2" type="ORF">VNO77_43898</name>
</gene>
<proteinExistence type="predicted"/>
<evidence type="ECO:0000313" key="3">
    <source>
        <dbReference type="Proteomes" id="UP001367508"/>
    </source>
</evidence>
<dbReference type="EMBL" id="JAYMYQ010000011">
    <property type="protein sequence ID" value="KAK7305984.1"/>
    <property type="molecule type" value="Genomic_DNA"/>
</dbReference>
<sequence>MSEPPYNRRRAHLGRDTYSSYVGNVTPHKARRDTRRQAPRAIRRCTGSLNYHRCNEPISYATMRPGTPMLAFDEAKTILKDLLQLQMKGMKQAQEQTLVNLTRKLLVPDLLTFILGPE</sequence>
<keyword evidence="3" id="KW-1185">Reference proteome</keyword>
<accession>A0AAN9JX84</accession>
<evidence type="ECO:0000313" key="2">
    <source>
        <dbReference type="EMBL" id="KAK7305984.1"/>
    </source>
</evidence>